<keyword evidence="2" id="KW-0732">Signal</keyword>
<feature type="transmembrane region" description="Helical" evidence="1">
    <location>
        <begin position="443"/>
        <end position="466"/>
    </location>
</feature>
<dbReference type="PANTHER" id="PTHR24559">
    <property type="entry name" value="TRANSPOSON TY3-I GAG-POL POLYPROTEIN"/>
    <property type="match status" value="1"/>
</dbReference>
<dbReference type="EMBL" id="NBNE01000042">
    <property type="protein sequence ID" value="OWZ23814.1"/>
    <property type="molecule type" value="Genomic_DNA"/>
</dbReference>
<sequence>MLAGINTSSLLLTLASVRLLSLQHLRMTRLRLFKWKKFSRPPCRRWAVRTNSFVNKGLVKDDQSSLCSTVVPHAMPFDQGIANIGFGRYRFHKQQVMEWPLGSAHDVILGKPWFTKFQPIIDWRSHDISFSSIQSEPPMQRVATQEAVEVVIADFKRKVKKNSYEEVYRVKICATTPMSDSVPEPILKVLNEFRDAFPKALPDGLPPSRRVDFELNVKPDAVPSNRGPFRLPKVEQKALDLFVAAKLKKSWIQVSDSPCVQYIWYPTKGSYLWSSDDLSFRWIVPEIPFPRIDELLDQINGCVIFSVLDLAQGYHQMCIAFQSRKYTAFRTHAEIYQWCVAPMGLSGMPGAWSRLMRVLFAKYTFIVVYLDDICVFSVNMHTVRCFRRENLYFHLFKCHFGQPEVKFLCHTISAKGLAVDSRKTDRSHCTLACINEPKTSCKVFWVCLVVIAALSATLALPLGPLVKKEHVWSWDSEQTRSFEEIKSALQNAPVLKLPGHDKRFIVTTDASGYCVGGVLS</sequence>
<dbReference type="InterPro" id="IPR043128">
    <property type="entry name" value="Rev_trsase/Diguanyl_cyclase"/>
</dbReference>
<keyword evidence="1" id="KW-1133">Transmembrane helix</keyword>
<gene>
    <name evidence="5" type="ORF">PHMEG_0001224</name>
</gene>
<evidence type="ECO:0000256" key="2">
    <source>
        <dbReference type="SAM" id="SignalP"/>
    </source>
</evidence>
<dbReference type="InterPro" id="IPR000477">
    <property type="entry name" value="RT_dom"/>
</dbReference>
<evidence type="ECO:0000259" key="3">
    <source>
        <dbReference type="Pfam" id="PF00078"/>
    </source>
</evidence>
<feature type="domain" description="Reverse transcriptase/retrotransposon-derived protein RNase H-like" evidence="4">
    <location>
        <begin position="474"/>
        <end position="520"/>
    </location>
</feature>
<evidence type="ECO:0000313" key="5">
    <source>
        <dbReference type="EMBL" id="OWZ23814.1"/>
    </source>
</evidence>
<evidence type="ECO:0000256" key="1">
    <source>
        <dbReference type="SAM" id="Phobius"/>
    </source>
</evidence>
<evidence type="ECO:0000259" key="4">
    <source>
        <dbReference type="Pfam" id="PF17919"/>
    </source>
</evidence>
<reference evidence="6" key="1">
    <citation type="submission" date="2017-03" db="EMBL/GenBank/DDBJ databases">
        <title>Phytopthora megakarya and P. palmivora, two closely related causual agents of cacao black pod achieved similar genome size and gene model numbers by different mechanisms.</title>
        <authorList>
            <person name="Ali S."/>
            <person name="Shao J."/>
            <person name="Larry D.J."/>
            <person name="Kronmiller B."/>
            <person name="Shen D."/>
            <person name="Strem M.D."/>
            <person name="Melnick R.L."/>
            <person name="Guiltinan M.J."/>
            <person name="Tyler B.M."/>
            <person name="Meinhardt L.W."/>
            <person name="Bailey B.A."/>
        </authorList>
    </citation>
    <scope>NUCLEOTIDE SEQUENCE [LARGE SCALE GENOMIC DNA]</scope>
    <source>
        <strain evidence="6">zdho120</strain>
    </source>
</reference>
<dbReference type="OrthoDB" id="121136at2759"/>
<dbReference type="Gene3D" id="3.10.10.10">
    <property type="entry name" value="HIV Type 1 Reverse Transcriptase, subunit A, domain 1"/>
    <property type="match status" value="1"/>
</dbReference>
<keyword evidence="1" id="KW-0812">Transmembrane</keyword>
<comment type="caution">
    <text evidence="5">The sequence shown here is derived from an EMBL/GenBank/DDBJ whole genome shotgun (WGS) entry which is preliminary data.</text>
</comment>
<accession>A0A225X115</accession>
<dbReference type="STRING" id="4795.A0A225X115"/>
<dbReference type="Proteomes" id="UP000198211">
    <property type="component" value="Unassembled WGS sequence"/>
</dbReference>
<dbReference type="Gene3D" id="3.30.70.270">
    <property type="match status" value="2"/>
</dbReference>
<dbReference type="Pfam" id="PF17919">
    <property type="entry name" value="RT_RNaseH_2"/>
    <property type="match status" value="1"/>
</dbReference>
<dbReference type="InterPro" id="IPR041577">
    <property type="entry name" value="RT_RNaseH_2"/>
</dbReference>
<dbReference type="AlphaFoldDB" id="A0A225X115"/>
<protein>
    <submittedName>
        <fullName evidence="5">Retroelement pol Polyprotein</fullName>
    </submittedName>
</protein>
<feature type="domain" description="Reverse transcriptase" evidence="3">
    <location>
        <begin position="294"/>
        <end position="412"/>
    </location>
</feature>
<evidence type="ECO:0000313" key="6">
    <source>
        <dbReference type="Proteomes" id="UP000198211"/>
    </source>
</evidence>
<dbReference type="PANTHER" id="PTHR24559:SF451">
    <property type="entry name" value="REVERSE TRANSCRIPTASE"/>
    <property type="match status" value="1"/>
</dbReference>
<keyword evidence="6" id="KW-1185">Reference proteome</keyword>
<dbReference type="Pfam" id="PF00078">
    <property type="entry name" value="RVT_1"/>
    <property type="match status" value="1"/>
</dbReference>
<feature type="signal peptide" evidence="2">
    <location>
        <begin position="1"/>
        <end position="22"/>
    </location>
</feature>
<feature type="chain" id="PRO_5012172039" evidence="2">
    <location>
        <begin position="23"/>
        <end position="520"/>
    </location>
</feature>
<dbReference type="InterPro" id="IPR053134">
    <property type="entry name" value="RNA-dir_DNA_polymerase"/>
</dbReference>
<dbReference type="SUPFAM" id="SSF56672">
    <property type="entry name" value="DNA/RNA polymerases"/>
    <property type="match status" value="1"/>
</dbReference>
<name>A0A225X115_9STRA</name>
<dbReference type="InterPro" id="IPR043502">
    <property type="entry name" value="DNA/RNA_pol_sf"/>
</dbReference>
<dbReference type="CDD" id="cd01647">
    <property type="entry name" value="RT_LTR"/>
    <property type="match status" value="1"/>
</dbReference>
<proteinExistence type="predicted"/>
<organism evidence="5 6">
    <name type="scientific">Phytophthora megakarya</name>
    <dbReference type="NCBI Taxonomy" id="4795"/>
    <lineage>
        <taxon>Eukaryota</taxon>
        <taxon>Sar</taxon>
        <taxon>Stramenopiles</taxon>
        <taxon>Oomycota</taxon>
        <taxon>Peronosporomycetes</taxon>
        <taxon>Peronosporales</taxon>
        <taxon>Peronosporaceae</taxon>
        <taxon>Phytophthora</taxon>
    </lineage>
</organism>
<keyword evidence="1" id="KW-0472">Membrane</keyword>